<name>A0ABR8R8S2_9BACI</name>
<sequence>MVIEDNDNLTITEKNGQVFLFTKKDGFSLKKFEEYIRKYPRFKITSFTALKKALSTKSTEPQEIGNWLDLIEIDISADYMEVLLTINESPTYIQDNIIEVQTHIHKLLEEHNIKFGKKTLDILSLKTGKPFIIAQGKSPQKGENAHVSYLEQAEKKPVINEDGKADYFDMNFIKEIEEGSWLGEKVPAKEGIDGINVYGEYVPASPGDDVQLKYDAKSAYEIEEDGKIVLRSKTKGVIGEVNGVLSVLKHLIVDGDVGIETGNLKFDGSIQVKGTVMAGYSVIASGDISIEGKEGVNSAELIKSAEGDVFIKGGIFGRGITKVEAHNNIYIKHANECTLQAKEQVHIGFYALGATIFAHEIILDDRKGKIIGGKAVAVNSITTAFSGNSMERKTELVVQGIDRKILTENAKTLAEKMVKLQEEATKLNYQIYQLGELKDNMTTQQNGIYEKTKQKYNLLQQDVKETDREIQRILKLLRSNVEYYVNVTKEANPGTIIQIGNKSSFLTTTTKGKFKLENGELNV</sequence>
<dbReference type="InterPro" id="IPR005646">
    <property type="entry name" value="FapA"/>
</dbReference>
<evidence type="ECO:0000313" key="3">
    <source>
        <dbReference type="EMBL" id="MBD7943927.1"/>
    </source>
</evidence>
<feature type="domain" description="Flagellar Assembly Protein A N-terminal region" evidence="2">
    <location>
        <begin position="71"/>
        <end position="239"/>
    </location>
</feature>
<dbReference type="Pfam" id="PF03961">
    <property type="entry name" value="FapA"/>
    <property type="match status" value="1"/>
</dbReference>
<keyword evidence="1" id="KW-0175">Coiled coil</keyword>
<keyword evidence="4" id="KW-1185">Reference proteome</keyword>
<proteinExistence type="predicted"/>
<dbReference type="Pfam" id="PF20250">
    <property type="entry name" value="FapA_N"/>
    <property type="match status" value="1"/>
</dbReference>
<reference evidence="3 4" key="1">
    <citation type="submission" date="2020-08" db="EMBL/GenBank/DDBJ databases">
        <title>A Genomic Blueprint of the Chicken Gut Microbiome.</title>
        <authorList>
            <person name="Gilroy R."/>
            <person name="Ravi A."/>
            <person name="Getino M."/>
            <person name="Pursley I."/>
            <person name="Horton D.L."/>
            <person name="Alikhan N.-F."/>
            <person name="Baker D."/>
            <person name="Gharbi K."/>
            <person name="Hall N."/>
            <person name="Watson M."/>
            <person name="Adriaenssens E.M."/>
            <person name="Foster-Nyarko E."/>
            <person name="Jarju S."/>
            <person name="Secka A."/>
            <person name="Antonio M."/>
            <person name="Oren A."/>
            <person name="Chaudhuri R."/>
            <person name="La Ragione R.M."/>
            <person name="Hildebrand F."/>
            <person name="Pallen M.J."/>
        </authorList>
    </citation>
    <scope>NUCLEOTIDE SEQUENCE [LARGE SCALE GENOMIC DNA]</scope>
    <source>
        <strain evidence="3 4">Sa2BUA9</strain>
    </source>
</reference>
<dbReference type="InterPro" id="IPR046865">
    <property type="entry name" value="FapA_b_solenoid"/>
</dbReference>
<gene>
    <name evidence="3" type="ORF">H9650_07320</name>
</gene>
<dbReference type="EMBL" id="JACSQO010000002">
    <property type="protein sequence ID" value="MBD7943927.1"/>
    <property type="molecule type" value="Genomic_DNA"/>
</dbReference>
<dbReference type="InterPro" id="IPR046866">
    <property type="entry name" value="FapA_N"/>
</dbReference>
<dbReference type="PANTHER" id="PTHR38032">
    <property type="entry name" value="POLYMERASE-RELATED"/>
    <property type="match status" value="1"/>
</dbReference>
<evidence type="ECO:0000313" key="4">
    <source>
        <dbReference type="Proteomes" id="UP000640786"/>
    </source>
</evidence>
<evidence type="ECO:0000259" key="2">
    <source>
        <dbReference type="Pfam" id="PF20250"/>
    </source>
</evidence>
<dbReference type="PANTHER" id="PTHR38032:SF1">
    <property type="entry name" value="RNA-BINDING PROTEIN KHPB N-TERMINAL DOMAIN-CONTAINING PROTEIN"/>
    <property type="match status" value="1"/>
</dbReference>
<comment type="caution">
    <text evidence="3">The sequence shown here is derived from an EMBL/GenBank/DDBJ whole genome shotgun (WGS) entry which is preliminary data.</text>
</comment>
<dbReference type="Proteomes" id="UP000640786">
    <property type="component" value="Unassembled WGS sequence"/>
</dbReference>
<feature type="coiled-coil region" evidence="1">
    <location>
        <begin position="403"/>
        <end position="476"/>
    </location>
</feature>
<dbReference type="RefSeq" id="WP_191696885.1">
    <property type="nucleotide sequence ID" value="NZ_JACSQO010000002.1"/>
</dbReference>
<evidence type="ECO:0000256" key="1">
    <source>
        <dbReference type="SAM" id="Coils"/>
    </source>
</evidence>
<organism evidence="3 4">
    <name type="scientific">Psychrobacillus faecigallinarum</name>
    <dbReference type="NCBI Taxonomy" id="2762235"/>
    <lineage>
        <taxon>Bacteria</taxon>
        <taxon>Bacillati</taxon>
        <taxon>Bacillota</taxon>
        <taxon>Bacilli</taxon>
        <taxon>Bacillales</taxon>
        <taxon>Bacillaceae</taxon>
        <taxon>Psychrobacillus</taxon>
    </lineage>
</organism>
<protein>
    <submittedName>
        <fullName evidence="3">DUF342 domain-containing protein</fullName>
    </submittedName>
</protein>
<accession>A0ABR8R8S2</accession>